<gene>
    <name evidence="1" type="ORF">S01H4_47020</name>
</gene>
<feature type="non-terminal residue" evidence="1">
    <location>
        <position position="1"/>
    </location>
</feature>
<proteinExistence type="predicted"/>
<evidence type="ECO:0000313" key="1">
    <source>
        <dbReference type="EMBL" id="GAG95768.1"/>
    </source>
</evidence>
<organism evidence="1">
    <name type="scientific">marine sediment metagenome</name>
    <dbReference type="NCBI Taxonomy" id="412755"/>
    <lineage>
        <taxon>unclassified sequences</taxon>
        <taxon>metagenomes</taxon>
        <taxon>ecological metagenomes</taxon>
    </lineage>
</organism>
<name>X1CHM6_9ZZZZ</name>
<dbReference type="AlphaFoldDB" id="X1CHM6"/>
<evidence type="ECO:0008006" key="2">
    <source>
        <dbReference type="Google" id="ProtNLM"/>
    </source>
</evidence>
<reference evidence="1" key="1">
    <citation type="journal article" date="2014" name="Front. Microbiol.">
        <title>High frequency of phylogenetically diverse reductive dehalogenase-homologous genes in deep subseafloor sedimentary metagenomes.</title>
        <authorList>
            <person name="Kawai M."/>
            <person name="Futagami T."/>
            <person name="Toyoda A."/>
            <person name="Takaki Y."/>
            <person name="Nishi S."/>
            <person name="Hori S."/>
            <person name="Arai W."/>
            <person name="Tsubouchi T."/>
            <person name="Morono Y."/>
            <person name="Uchiyama I."/>
            <person name="Ito T."/>
            <person name="Fujiyama A."/>
            <person name="Inagaki F."/>
            <person name="Takami H."/>
        </authorList>
    </citation>
    <scope>NUCLEOTIDE SEQUENCE</scope>
    <source>
        <strain evidence="1">Expedition CK06-06</strain>
    </source>
</reference>
<dbReference type="EMBL" id="BART01026344">
    <property type="protein sequence ID" value="GAG95768.1"/>
    <property type="molecule type" value="Genomic_DNA"/>
</dbReference>
<sequence length="122" mass="13727">TVSQELEFRPEVPVIEALHIRRKFRTSKEVVPIGDLGNYRIILTLENIGESTLHNLVLLDKVPDSFEYNLMPDTAKPKITDEVGQDTLKWEIDELGIGENLEISYEISGTGEYSPSDAQLAL</sequence>
<accession>X1CHM6</accession>
<comment type="caution">
    <text evidence="1">The sequence shown here is derived from an EMBL/GenBank/DDBJ whole genome shotgun (WGS) entry which is preliminary data.</text>
</comment>
<protein>
    <recommendedName>
        <fullName evidence="2">DUF11 domain-containing protein</fullName>
    </recommendedName>
</protein>